<gene>
    <name evidence="2" type="ORF">HZA61_11195</name>
</gene>
<name>A0A933SEX7_UNCEI</name>
<dbReference type="AlphaFoldDB" id="A0A933SEX7"/>
<dbReference type="Gene3D" id="1.20.120.450">
    <property type="entry name" value="dinb family like domain"/>
    <property type="match status" value="1"/>
</dbReference>
<reference evidence="2" key="1">
    <citation type="submission" date="2020-07" db="EMBL/GenBank/DDBJ databases">
        <title>Huge and variable diversity of episymbiotic CPR bacteria and DPANN archaea in groundwater ecosystems.</title>
        <authorList>
            <person name="He C.Y."/>
            <person name="Keren R."/>
            <person name="Whittaker M."/>
            <person name="Farag I.F."/>
            <person name="Doudna J."/>
            <person name="Cate J.H.D."/>
            <person name="Banfield J.F."/>
        </authorList>
    </citation>
    <scope>NUCLEOTIDE SEQUENCE</scope>
    <source>
        <strain evidence="2">NC_groundwater_1813_Pr3_B-0.1um_71_17</strain>
    </source>
</reference>
<dbReference type="Proteomes" id="UP000696931">
    <property type="component" value="Unassembled WGS sequence"/>
</dbReference>
<accession>A0A933SEX7</accession>
<dbReference type="SUPFAM" id="SSF109854">
    <property type="entry name" value="DinB/YfiT-like putative metalloenzymes"/>
    <property type="match status" value="1"/>
</dbReference>
<dbReference type="Pfam" id="PF12867">
    <property type="entry name" value="DinB_2"/>
    <property type="match status" value="1"/>
</dbReference>
<dbReference type="InterPro" id="IPR024775">
    <property type="entry name" value="DinB-like"/>
</dbReference>
<evidence type="ECO:0000259" key="1">
    <source>
        <dbReference type="Pfam" id="PF12867"/>
    </source>
</evidence>
<comment type="caution">
    <text evidence="2">The sequence shown here is derived from an EMBL/GenBank/DDBJ whole genome shotgun (WGS) entry which is preliminary data.</text>
</comment>
<evidence type="ECO:0000313" key="2">
    <source>
        <dbReference type="EMBL" id="MBI5170045.1"/>
    </source>
</evidence>
<evidence type="ECO:0000313" key="3">
    <source>
        <dbReference type="Proteomes" id="UP000696931"/>
    </source>
</evidence>
<sequence length="166" mass="19057">MSFALARNALASQLAASVQAMEHAIAACPPHVWGERIGPHEFWYLVYHTAFWLDCYSTAEPESYVPPAPYTLGEMDPEGVYPDRVYTKEEMLAFLAHGRARALRELLTLTPESAAERWRFHSYDLSRFEAFLNTNRHVQHHVGQLQLLLRQGGAQPPRWVRQWPIA</sequence>
<feature type="domain" description="DinB-like" evidence="1">
    <location>
        <begin position="13"/>
        <end position="145"/>
    </location>
</feature>
<dbReference type="EMBL" id="JACRIW010000079">
    <property type="protein sequence ID" value="MBI5170045.1"/>
    <property type="molecule type" value="Genomic_DNA"/>
</dbReference>
<protein>
    <submittedName>
        <fullName evidence="2">DinB family protein</fullName>
    </submittedName>
</protein>
<dbReference type="InterPro" id="IPR034660">
    <property type="entry name" value="DinB/YfiT-like"/>
</dbReference>
<organism evidence="2 3">
    <name type="scientific">Eiseniibacteriota bacterium</name>
    <dbReference type="NCBI Taxonomy" id="2212470"/>
    <lineage>
        <taxon>Bacteria</taxon>
        <taxon>Candidatus Eiseniibacteriota</taxon>
    </lineage>
</organism>
<proteinExistence type="predicted"/>